<dbReference type="Proteomes" id="UP000076154">
    <property type="component" value="Unassembled WGS sequence"/>
</dbReference>
<dbReference type="EMBL" id="LUEZ02000021">
    <property type="protein sequence ID" value="RDB26984.1"/>
    <property type="molecule type" value="Genomic_DNA"/>
</dbReference>
<keyword evidence="1" id="KW-0472">Membrane</keyword>
<feature type="transmembrane region" description="Helical" evidence="1">
    <location>
        <begin position="214"/>
        <end position="236"/>
    </location>
</feature>
<feature type="transmembrane region" description="Helical" evidence="1">
    <location>
        <begin position="242"/>
        <end position="261"/>
    </location>
</feature>
<feature type="transmembrane region" description="Helical" evidence="1">
    <location>
        <begin position="97"/>
        <end position="120"/>
    </location>
</feature>
<keyword evidence="1" id="KW-0812">Transmembrane</keyword>
<feature type="transmembrane region" description="Helical" evidence="1">
    <location>
        <begin position="132"/>
        <end position="156"/>
    </location>
</feature>
<keyword evidence="4" id="KW-1185">Reference proteome</keyword>
<proteinExistence type="predicted"/>
<comment type="caution">
    <text evidence="3">The sequence shown here is derived from an EMBL/GenBank/DDBJ whole genome shotgun (WGS) entry which is preliminary data.</text>
</comment>
<feature type="domain" description="DUF6534" evidence="2">
    <location>
        <begin position="179"/>
        <end position="265"/>
    </location>
</feature>
<dbReference type="Pfam" id="PF20152">
    <property type="entry name" value="DUF6534"/>
    <property type="match status" value="1"/>
</dbReference>
<dbReference type="PANTHER" id="PTHR40465">
    <property type="entry name" value="CHROMOSOME 1, WHOLE GENOME SHOTGUN SEQUENCE"/>
    <property type="match status" value="1"/>
</dbReference>
<evidence type="ECO:0000313" key="4">
    <source>
        <dbReference type="Proteomes" id="UP000076154"/>
    </source>
</evidence>
<feature type="transmembrane region" description="Helical" evidence="1">
    <location>
        <begin position="20"/>
        <end position="42"/>
    </location>
</feature>
<evidence type="ECO:0000259" key="2">
    <source>
        <dbReference type="Pfam" id="PF20152"/>
    </source>
</evidence>
<sequence length="309" mass="34113">MAAASVPAPLINFASVESPFLIGTMVSCALYGITCAQTVYYYRTYPVDHIYRKILVGILFLLETVHLMLVGEASHFFFVVCKVPEKLAGMFLIRTTFAASFAITVVLTSLVQGFYAWRVWSVSNLHKFRMPIVGIIVATSFTQFCLGITADVFLYTDPELTHVHDPLVEGLYSSQLAVAMTCDIAISLALVYFLNQSRSGFRSTENIIDRLILYSVNVGLVTSAISIVTFATFHALPSTTMFTLFTEIISKIYVNSLLVTLNSRNNIKRVLEKHAAEAYPLSGTSFSQTRVLVTAPSQETPSLDAKGRV</sequence>
<dbReference type="PANTHER" id="PTHR40465:SF1">
    <property type="entry name" value="DUF6534 DOMAIN-CONTAINING PROTEIN"/>
    <property type="match status" value="1"/>
</dbReference>
<protein>
    <recommendedName>
        <fullName evidence="2">DUF6534 domain-containing protein</fullName>
    </recommendedName>
</protein>
<reference evidence="3" key="1">
    <citation type="submission" date="2018-04" db="EMBL/GenBank/DDBJ databases">
        <title>Whole genome sequencing of Hypsizygus marmoreus.</title>
        <authorList>
            <person name="Choi I.-G."/>
            <person name="Min B."/>
            <person name="Kim J.-G."/>
            <person name="Kim S."/>
            <person name="Oh Y.-L."/>
            <person name="Kong W.-S."/>
            <person name="Park H."/>
            <person name="Jeong J."/>
            <person name="Song E.-S."/>
        </authorList>
    </citation>
    <scope>NUCLEOTIDE SEQUENCE [LARGE SCALE GENOMIC DNA]</scope>
    <source>
        <strain evidence="3">51987-8</strain>
    </source>
</reference>
<evidence type="ECO:0000256" key="1">
    <source>
        <dbReference type="SAM" id="Phobius"/>
    </source>
</evidence>
<evidence type="ECO:0000313" key="3">
    <source>
        <dbReference type="EMBL" id="RDB26984.1"/>
    </source>
</evidence>
<accession>A0A369K5C1</accession>
<organism evidence="3 4">
    <name type="scientific">Hypsizygus marmoreus</name>
    <name type="common">White beech mushroom</name>
    <name type="synonym">Agaricus marmoreus</name>
    <dbReference type="NCBI Taxonomy" id="39966"/>
    <lineage>
        <taxon>Eukaryota</taxon>
        <taxon>Fungi</taxon>
        <taxon>Dikarya</taxon>
        <taxon>Basidiomycota</taxon>
        <taxon>Agaricomycotina</taxon>
        <taxon>Agaricomycetes</taxon>
        <taxon>Agaricomycetidae</taxon>
        <taxon>Agaricales</taxon>
        <taxon>Tricholomatineae</taxon>
        <taxon>Lyophyllaceae</taxon>
        <taxon>Hypsizygus</taxon>
    </lineage>
</organism>
<feature type="transmembrane region" description="Helical" evidence="1">
    <location>
        <begin position="54"/>
        <end position="77"/>
    </location>
</feature>
<dbReference type="InParanoid" id="A0A369K5C1"/>
<dbReference type="STRING" id="39966.A0A369K5C1"/>
<gene>
    <name evidence="3" type="ORF">Hypma_005046</name>
</gene>
<dbReference type="AlphaFoldDB" id="A0A369K5C1"/>
<dbReference type="OrthoDB" id="2971182at2759"/>
<name>A0A369K5C1_HYPMA</name>
<dbReference type="InterPro" id="IPR045339">
    <property type="entry name" value="DUF6534"/>
</dbReference>
<keyword evidence="1" id="KW-1133">Transmembrane helix</keyword>
<feature type="transmembrane region" description="Helical" evidence="1">
    <location>
        <begin position="176"/>
        <end position="194"/>
    </location>
</feature>